<name>A0A562KX25_9BRAD</name>
<evidence type="ECO:0000259" key="1">
    <source>
        <dbReference type="PROSITE" id="PS50125"/>
    </source>
</evidence>
<comment type="caution">
    <text evidence="2">The sequence shown here is derived from an EMBL/GenBank/DDBJ whole genome shotgun (WGS) entry which is preliminary data.</text>
</comment>
<dbReference type="Proteomes" id="UP000317176">
    <property type="component" value="Unassembled WGS sequence"/>
</dbReference>
<proteinExistence type="predicted"/>
<dbReference type="Pfam" id="PF00211">
    <property type="entry name" value="Guanylate_cyc"/>
    <property type="match status" value="1"/>
</dbReference>
<dbReference type="EMBL" id="VLKL01000016">
    <property type="protein sequence ID" value="TWH99906.1"/>
    <property type="molecule type" value="Genomic_DNA"/>
</dbReference>
<dbReference type="SMART" id="SM00044">
    <property type="entry name" value="CYCc"/>
    <property type="match status" value="1"/>
</dbReference>
<dbReference type="Gene3D" id="1.25.40.10">
    <property type="entry name" value="Tetratricopeptide repeat domain"/>
    <property type="match status" value="1"/>
</dbReference>
<sequence>MASPREPDASPRPDPIVGPHALREVAPGQRKLVAVLAADIVGYSRLMEANEEDTHKRVLLLRATIIDPTIAKYRGQVIKNTGDGFLAVFDSANDASQCALAIQYGANAMSAEEPEHRFISLRMGINVADAIFEREDIYGDGVNIAARLQTYSEPGGIVVSGAVADQISEPAGVSVVDFGELHLRNLSRPVKAFGLRIERSPKPVADSPVRAQGRPSIVVLPFRNLASQDDAYFAEGIVDEIIHALSALKELFVISRGSTLGYGSEIIDVRAIGRELGVRYVLYGSVRRSGGRLRINTELNDTESGNIIYSDRYEGELSELFALQEQISTRVVTTIAPHVREWERARALRKHPQNLTAYDLVLQALSYLYHMDYDSFSRARGLLQQAVTHDPNYAPAYSYLAYWYMFRVGQGWSTDAAADSIEASRNASKAIERDGNDALALAIDGHVHSFMFKDFETATRLLDRAITVGPNSAMAWTMSSATCGYLGEGPTAVLRAEHGLRLSPLDSHVFWHEHLLSQAHYINGNFDEAAAWGWRAAKHNERFTSNFRILAASLVAIGKFVDARQIAQRHMLVDPNFHLQAWADRTPLNATTRDNLRQRLKAAGFPE</sequence>
<dbReference type="Gene3D" id="3.40.50.10070">
    <property type="entry name" value="TolB, N-terminal domain"/>
    <property type="match status" value="1"/>
</dbReference>
<reference evidence="2 3" key="1">
    <citation type="journal article" date="2015" name="Stand. Genomic Sci.">
        <title>Genomic Encyclopedia of Bacterial and Archaeal Type Strains, Phase III: the genomes of soil and plant-associated and newly described type strains.</title>
        <authorList>
            <person name="Whitman W.B."/>
            <person name="Woyke T."/>
            <person name="Klenk H.P."/>
            <person name="Zhou Y."/>
            <person name="Lilburn T.G."/>
            <person name="Beck B.J."/>
            <person name="De Vos P."/>
            <person name="Vandamme P."/>
            <person name="Eisen J.A."/>
            <person name="Garrity G."/>
            <person name="Hugenholtz P."/>
            <person name="Kyrpides N.C."/>
        </authorList>
    </citation>
    <scope>NUCLEOTIDE SEQUENCE [LARGE SCALE GENOMIC DNA]</scope>
    <source>
        <strain evidence="2 3">CGMCC 1.10947</strain>
    </source>
</reference>
<dbReference type="GO" id="GO:0004016">
    <property type="term" value="F:adenylate cyclase activity"/>
    <property type="evidence" value="ECO:0007669"/>
    <property type="project" value="UniProtKB-ARBA"/>
</dbReference>
<dbReference type="PROSITE" id="PS50125">
    <property type="entry name" value="GUANYLATE_CYCLASE_2"/>
    <property type="match status" value="1"/>
</dbReference>
<evidence type="ECO:0000313" key="3">
    <source>
        <dbReference type="Proteomes" id="UP000317176"/>
    </source>
</evidence>
<dbReference type="InterPro" id="IPR011990">
    <property type="entry name" value="TPR-like_helical_dom_sf"/>
</dbReference>
<organism evidence="2 3">
    <name type="scientific">Bradyrhizobium daqingense</name>
    <dbReference type="NCBI Taxonomy" id="993502"/>
    <lineage>
        <taxon>Bacteria</taxon>
        <taxon>Pseudomonadati</taxon>
        <taxon>Pseudomonadota</taxon>
        <taxon>Alphaproteobacteria</taxon>
        <taxon>Hyphomicrobiales</taxon>
        <taxon>Nitrobacteraceae</taxon>
        <taxon>Bradyrhizobium</taxon>
    </lineage>
</organism>
<dbReference type="InterPro" id="IPR001054">
    <property type="entry name" value="A/G_cyclase"/>
</dbReference>
<dbReference type="SUPFAM" id="SSF48452">
    <property type="entry name" value="TPR-like"/>
    <property type="match status" value="1"/>
</dbReference>
<dbReference type="PANTHER" id="PTHR43081:SF19">
    <property type="entry name" value="PH-SENSITIVE ADENYLATE CYCLASE RV1264"/>
    <property type="match status" value="1"/>
</dbReference>
<dbReference type="InterPro" id="IPR029787">
    <property type="entry name" value="Nucleotide_cyclase"/>
</dbReference>
<feature type="domain" description="Guanylate cyclase" evidence="1">
    <location>
        <begin position="34"/>
        <end position="149"/>
    </location>
</feature>
<keyword evidence="3" id="KW-1185">Reference proteome</keyword>
<dbReference type="Gene3D" id="3.30.70.1230">
    <property type="entry name" value="Nucleotide cyclase"/>
    <property type="match status" value="1"/>
</dbReference>
<dbReference type="SUPFAM" id="SSF55073">
    <property type="entry name" value="Nucleotide cyclase"/>
    <property type="match status" value="1"/>
</dbReference>
<dbReference type="AlphaFoldDB" id="A0A562KX25"/>
<evidence type="ECO:0000313" key="2">
    <source>
        <dbReference type="EMBL" id="TWH99906.1"/>
    </source>
</evidence>
<dbReference type="GO" id="GO:0006171">
    <property type="term" value="P:cAMP biosynthetic process"/>
    <property type="evidence" value="ECO:0007669"/>
    <property type="project" value="TreeGrafter"/>
</dbReference>
<gene>
    <name evidence="2" type="ORF">IQ17_05207</name>
</gene>
<dbReference type="CDD" id="cd07302">
    <property type="entry name" value="CHD"/>
    <property type="match status" value="1"/>
</dbReference>
<dbReference type="InterPro" id="IPR050697">
    <property type="entry name" value="Adenylyl/Guanylyl_Cyclase_3/4"/>
</dbReference>
<accession>A0A562KX25</accession>
<protein>
    <submittedName>
        <fullName evidence="2">TolB-like protein</fullName>
    </submittedName>
</protein>
<dbReference type="GO" id="GO:0035556">
    <property type="term" value="P:intracellular signal transduction"/>
    <property type="evidence" value="ECO:0007669"/>
    <property type="project" value="InterPro"/>
</dbReference>
<dbReference type="PANTHER" id="PTHR43081">
    <property type="entry name" value="ADENYLATE CYCLASE, TERMINAL-DIFFERENTIATION SPECIFIC-RELATED"/>
    <property type="match status" value="1"/>
</dbReference>